<sequence length="205" mass="22573">MSKLSELQLDALTEAFNIGMGSAAAALSEMVNTRINLSVPKVSFIDKTAAAAQLSQTTKSDLSGVLEKFDGPFSGTAMLLFPEEQSLSLVRLMLKDTVPLNSLTEFEEEALNEIGNIVLNAGIASLADMFEKRISTEIPVYTRGRTQEILHCTNEDINDVLMFLKVNFSIQDANIHGFVVYLLDVKSMREFTSLLDQYILKVASL</sequence>
<dbReference type="SUPFAM" id="SSF103039">
    <property type="entry name" value="CheC-like"/>
    <property type="match status" value="1"/>
</dbReference>
<dbReference type="GO" id="GO:0006935">
    <property type="term" value="P:chemotaxis"/>
    <property type="evidence" value="ECO:0007669"/>
    <property type="project" value="UniProtKB-KW"/>
</dbReference>
<dbReference type="InterPro" id="IPR028976">
    <property type="entry name" value="CheC-like_sf"/>
</dbReference>
<name>A0A3B0Z2A2_9ZZZZ</name>
<dbReference type="PANTHER" id="PTHR43693:SF1">
    <property type="entry name" value="PROTEIN PHOSPHATASE CHEZ"/>
    <property type="match status" value="1"/>
</dbReference>
<dbReference type="GO" id="GO:0016787">
    <property type="term" value="F:hydrolase activity"/>
    <property type="evidence" value="ECO:0007669"/>
    <property type="project" value="UniProtKB-KW"/>
</dbReference>
<evidence type="ECO:0000256" key="1">
    <source>
        <dbReference type="ARBA" id="ARBA00022500"/>
    </source>
</evidence>
<dbReference type="Gene3D" id="3.40.1550.10">
    <property type="entry name" value="CheC-like"/>
    <property type="match status" value="1"/>
</dbReference>
<accession>A0A3B0Z2A2</accession>
<gene>
    <name evidence="4" type="ORF">MNBD_GAMMA12-687</name>
</gene>
<proteinExistence type="predicted"/>
<evidence type="ECO:0000256" key="2">
    <source>
        <dbReference type="ARBA" id="ARBA00022801"/>
    </source>
</evidence>
<dbReference type="Pfam" id="PF04509">
    <property type="entry name" value="CheC"/>
    <property type="match status" value="1"/>
</dbReference>
<dbReference type="CDD" id="cd17910">
    <property type="entry name" value="CheC_ClassII"/>
    <property type="match status" value="1"/>
</dbReference>
<keyword evidence="2" id="KW-0378">Hydrolase</keyword>
<evidence type="ECO:0000313" key="4">
    <source>
        <dbReference type="EMBL" id="VAW81592.1"/>
    </source>
</evidence>
<dbReference type="EMBL" id="UOFL01000222">
    <property type="protein sequence ID" value="VAW81592.1"/>
    <property type="molecule type" value="Genomic_DNA"/>
</dbReference>
<evidence type="ECO:0000259" key="3">
    <source>
        <dbReference type="Pfam" id="PF04509"/>
    </source>
</evidence>
<organism evidence="4">
    <name type="scientific">hydrothermal vent metagenome</name>
    <dbReference type="NCBI Taxonomy" id="652676"/>
    <lineage>
        <taxon>unclassified sequences</taxon>
        <taxon>metagenomes</taxon>
        <taxon>ecological metagenomes</taxon>
    </lineage>
</organism>
<feature type="domain" description="CheC-like protein" evidence="3">
    <location>
        <begin position="8"/>
        <end position="43"/>
    </location>
</feature>
<keyword evidence="1" id="KW-0145">Chemotaxis</keyword>
<dbReference type="InterPro" id="IPR050992">
    <property type="entry name" value="CheZ_family_phosphatases"/>
</dbReference>
<reference evidence="4" key="1">
    <citation type="submission" date="2018-06" db="EMBL/GenBank/DDBJ databases">
        <authorList>
            <person name="Zhirakovskaya E."/>
        </authorList>
    </citation>
    <scope>NUCLEOTIDE SEQUENCE</scope>
</reference>
<dbReference type="InterPro" id="IPR007597">
    <property type="entry name" value="CheC"/>
</dbReference>
<protein>
    <recommendedName>
        <fullName evidence="3">CheC-like protein domain-containing protein</fullName>
    </recommendedName>
</protein>
<dbReference type="PANTHER" id="PTHR43693">
    <property type="entry name" value="PROTEIN PHOSPHATASE CHEZ"/>
    <property type="match status" value="1"/>
</dbReference>
<dbReference type="AlphaFoldDB" id="A0A3B0Z2A2"/>